<comment type="caution">
    <text evidence="2">The sequence shown here is derived from an EMBL/GenBank/DDBJ whole genome shotgun (WGS) entry which is preliminary data.</text>
</comment>
<dbReference type="AlphaFoldDB" id="A0A1J5R5W0"/>
<dbReference type="PANTHER" id="PTHR12526">
    <property type="entry name" value="GLYCOSYLTRANSFERASE"/>
    <property type="match status" value="1"/>
</dbReference>
<dbReference type="InterPro" id="IPR047691">
    <property type="entry name" value="PelF-like"/>
</dbReference>
<dbReference type="CDD" id="cd03813">
    <property type="entry name" value="GT4-like"/>
    <property type="match status" value="1"/>
</dbReference>
<proteinExistence type="predicted"/>
<feature type="domain" description="DUF3492" evidence="1">
    <location>
        <begin position="9"/>
        <end position="288"/>
    </location>
</feature>
<sequence length="506" mass="56821">MNWPRAERADIGLLLEGTFPYVSGGVSSWVNQVIRGFPEYTFALIFIGSRAEDYGDAKYVLPDNVVHLETHYLHNRHAVPQVRPMHGDPAVFGDIKHLHECFRFPEANPDGRETFKKLIPELSANGGASLETFLYSETAWDFVKEKYQKYCSDPSFVDYFWTVRSMHAPIWMLAEIAENFIPVRAYHTVSTGYAGLLGAMLKEKTGCPLILSEHGIYTKERKIDLFQAQWVRDNRNVFQRDPTEISYFRQLWIRFFQALGTRCYDSADHIVALFEANRLRQVEDGAPAERTRNIPNGVNVARFAALRAQRPASPPPILCLIGRVVPIKDIKTYIRAMRTVVNRMPEAQGWIAGPEDEDPDYVDECRDLVNGLGLDGNIKFLGFQQMTELLPRIGLVVLSSISEGLPLVLLEGFAAGVPAVSTDVGSCRQLIYGLDEQDQAFGAAGSIVNIADPQALAEAALALLTDEAAWHAASEAGIRRVEAHYTQEQMFANYRAIYEEVTTWQA</sequence>
<name>A0A1J5R5W0_9ZZZZ</name>
<keyword evidence="2" id="KW-0328">Glycosyltransferase</keyword>
<dbReference type="InterPro" id="IPR022622">
    <property type="entry name" value="DUF3492"/>
</dbReference>
<dbReference type="SUPFAM" id="SSF53756">
    <property type="entry name" value="UDP-Glycosyltransferase/glycogen phosphorylase"/>
    <property type="match status" value="1"/>
</dbReference>
<keyword evidence="2" id="KW-0808">Transferase</keyword>
<evidence type="ECO:0000313" key="2">
    <source>
        <dbReference type="EMBL" id="OIQ91384.1"/>
    </source>
</evidence>
<dbReference type="EC" id="2.4.-.-" evidence="2"/>
<accession>A0A1J5R5W0</accession>
<protein>
    <submittedName>
        <fullName evidence="2">Putative glycosyltransferase EpsD</fullName>
        <ecNumber evidence="2">2.4.-.-</ecNumber>
    </submittedName>
</protein>
<organism evidence="2">
    <name type="scientific">mine drainage metagenome</name>
    <dbReference type="NCBI Taxonomy" id="410659"/>
    <lineage>
        <taxon>unclassified sequences</taxon>
        <taxon>metagenomes</taxon>
        <taxon>ecological metagenomes</taxon>
    </lineage>
</organism>
<dbReference type="PANTHER" id="PTHR12526:SF608">
    <property type="entry name" value="PELF"/>
    <property type="match status" value="1"/>
</dbReference>
<dbReference type="NCBIfam" id="NF038011">
    <property type="entry name" value="PelF"/>
    <property type="match status" value="1"/>
</dbReference>
<dbReference type="Pfam" id="PF11997">
    <property type="entry name" value="DUF3492"/>
    <property type="match status" value="1"/>
</dbReference>
<evidence type="ECO:0000259" key="1">
    <source>
        <dbReference type="Pfam" id="PF11997"/>
    </source>
</evidence>
<dbReference type="EMBL" id="MLJW01000261">
    <property type="protein sequence ID" value="OIQ91384.1"/>
    <property type="molecule type" value="Genomic_DNA"/>
</dbReference>
<dbReference type="Pfam" id="PF13692">
    <property type="entry name" value="Glyco_trans_1_4"/>
    <property type="match status" value="1"/>
</dbReference>
<gene>
    <name evidence="2" type="primary">epsD_4</name>
    <name evidence="2" type="ORF">GALL_267180</name>
</gene>
<dbReference type="GO" id="GO:0016757">
    <property type="term" value="F:glycosyltransferase activity"/>
    <property type="evidence" value="ECO:0007669"/>
    <property type="project" value="UniProtKB-KW"/>
</dbReference>
<reference evidence="2" key="1">
    <citation type="submission" date="2016-10" db="EMBL/GenBank/DDBJ databases">
        <title>Sequence of Gallionella enrichment culture.</title>
        <authorList>
            <person name="Poehlein A."/>
            <person name="Muehling M."/>
            <person name="Daniel R."/>
        </authorList>
    </citation>
    <scope>NUCLEOTIDE SEQUENCE</scope>
</reference>
<dbReference type="Gene3D" id="3.40.50.2000">
    <property type="entry name" value="Glycogen Phosphorylase B"/>
    <property type="match status" value="2"/>
</dbReference>